<evidence type="ECO:0000313" key="1">
    <source>
        <dbReference type="EMBL" id="GGQ10048.1"/>
    </source>
</evidence>
<dbReference type="EMBL" id="BMQJ01000011">
    <property type="protein sequence ID" value="GGQ10048.1"/>
    <property type="molecule type" value="Genomic_DNA"/>
</dbReference>
<accession>A0ABQ2R2G6</accession>
<keyword evidence="2" id="KW-1185">Reference proteome</keyword>
<reference evidence="2" key="1">
    <citation type="journal article" date="2019" name="Int. J. Syst. Evol. Microbiol.">
        <title>The Global Catalogue of Microorganisms (GCM) 10K type strain sequencing project: providing services to taxonomists for standard genome sequencing and annotation.</title>
        <authorList>
            <consortium name="The Broad Institute Genomics Platform"/>
            <consortium name="The Broad Institute Genome Sequencing Center for Infectious Disease"/>
            <person name="Wu L."/>
            <person name="Ma J."/>
        </authorList>
    </citation>
    <scope>NUCLEOTIDE SEQUENCE [LARGE SCALE GENOMIC DNA]</scope>
    <source>
        <strain evidence="2">JCM 3115</strain>
    </source>
</reference>
<name>A0ABQ2R2G6_9ACTN</name>
<proteinExistence type="predicted"/>
<sequence>MPSGAVPVRLATLSRVMYRTGLVALLLVTLAGGCGSGSAVKDVGTVFHGSVGRTVEVRVTPGARFALAVDDDERAGDDWEMGDLPDVAVASFISEEPSPASGAAGPARYFIFNAKHPGTTTVTISNCRRCQNGRTPPDDASRRASGDAVFRITVG</sequence>
<protein>
    <recommendedName>
        <fullName evidence="3">Proteinase inhibitor I42 chagasin domain-containing protein</fullName>
    </recommendedName>
</protein>
<evidence type="ECO:0008006" key="3">
    <source>
        <dbReference type="Google" id="ProtNLM"/>
    </source>
</evidence>
<comment type="caution">
    <text evidence="1">The sequence shown here is derived from an EMBL/GenBank/DDBJ whole genome shotgun (WGS) entry which is preliminary data.</text>
</comment>
<gene>
    <name evidence="1" type="ORF">GCM10010140_45460</name>
</gene>
<dbReference type="Proteomes" id="UP000611554">
    <property type="component" value="Unassembled WGS sequence"/>
</dbReference>
<evidence type="ECO:0000313" key="2">
    <source>
        <dbReference type="Proteomes" id="UP000611554"/>
    </source>
</evidence>
<organism evidence="1 2">
    <name type="scientific">Streptosporangium pseudovulgare</name>
    <dbReference type="NCBI Taxonomy" id="35765"/>
    <lineage>
        <taxon>Bacteria</taxon>
        <taxon>Bacillati</taxon>
        <taxon>Actinomycetota</taxon>
        <taxon>Actinomycetes</taxon>
        <taxon>Streptosporangiales</taxon>
        <taxon>Streptosporangiaceae</taxon>
        <taxon>Streptosporangium</taxon>
    </lineage>
</organism>